<reference evidence="2 3" key="1">
    <citation type="journal article" date="2018" name="Sci. Rep.">
        <title>Comparative genomics provides insights into the lifestyle and reveals functional heterogeneity of dark septate endophytic fungi.</title>
        <authorList>
            <person name="Knapp D.G."/>
            <person name="Nemeth J.B."/>
            <person name="Barry K."/>
            <person name="Hainaut M."/>
            <person name="Henrissat B."/>
            <person name="Johnson J."/>
            <person name="Kuo A."/>
            <person name="Lim J.H.P."/>
            <person name="Lipzen A."/>
            <person name="Nolan M."/>
            <person name="Ohm R.A."/>
            <person name="Tamas L."/>
            <person name="Grigoriev I.V."/>
            <person name="Spatafora J.W."/>
            <person name="Nagy L.G."/>
            <person name="Kovacs G.M."/>
        </authorList>
    </citation>
    <scope>NUCLEOTIDE SEQUENCE [LARGE SCALE GENOMIC DNA]</scope>
    <source>
        <strain evidence="2 3">DSE2036</strain>
    </source>
</reference>
<feature type="chain" id="PRO_5016032329" description="Extracellular membrane protein CFEM domain-containing protein" evidence="1">
    <location>
        <begin position="17"/>
        <end position="52"/>
    </location>
</feature>
<dbReference type="Proteomes" id="UP000244855">
    <property type="component" value="Unassembled WGS sequence"/>
</dbReference>
<evidence type="ECO:0000313" key="2">
    <source>
        <dbReference type="EMBL" id="PVH99684.1"/>
    </source>
</evidence>
<evidence type="ECO:0000256" key="1">
    <source>
        <dbReference type="SAM" id="SignalP"/>
    </source>
</evidence>
<proteinExistence type="predicted"/>
<gene>
    <name evidence="2" type="ORF">DM02DRAFT_614849</name>
</gene>
<evidence type="ECO:0008006" key="4">
    <source>
        <dbReference type="Google" id="ProtNLM"/>
    </source>
</evidence>
<protein>
    <recommendedName>
        <fullName evidence="4">Extracellular membrane protein CFEM domain-containing protein</fullName>
    </recommendedName>
</protein>
<keyword evidence="3" id="KW-1185">Reference proteome</keyword>
<dbReference type="EMBL" id="KZ805387">
    <property type="protein sequence ID" value="PVH99684.1"/>
    <property type="molecule type" value="Genomic_DNA"/>
</dbReference>
<accession>A0A2V1DR73</accession>
<evidence type="ECO:0000313" key="3">
    <source>
        <dbReference type="Proteomes" id="UP000244855"/>
    </source>
</evidence>
<name>A0A2V1DR73_9PLEO</name>
<feature type="signal peptide" evidence="1">
    <location>
        <begin position="1"/>
        <end position="16"/>
    </location>
</feature>
<organism evidence="2 3">
    <name type="scientific">Periconia macrospinosa</name>
    <dbReference type="NCBI Taxonomy" id="97972"/>
    <lineage>
        <taxon>Eukaryota</taxon>
        <taxon>Fungi</taxon>
        <taxon>Dikarya</taxon>
        <taxon>Ascomycota</taxon>
        <taxon>Pezizomycotina</taxon>
        <taxon>Dothideomycetes</taxon>
        <taxon>Pleosporomycetidae</taxon>
        <taxon>Pleosporales</taxon>
        <taxon>Massarineae</taxon>
        <taxon>Periconiaceae</taxon>
        <taxon>Periconia</taxon>
    </lineage>
</organism>
<sequence>MRFFIVALAFIGFAAAACDESQALEEYNCKCVDDQLLCDSSSGLNFFAGASS</sequence>
<keyword evidence="1" id="KW-0732">Signal</keyword>
<dbReference type="PROSITE" id="PS51257">
    <property type="entry name" value="PROKAR_LIPOPROTEIN"/>
    <property type="match status" value="1"/>
</dbReference>
<dbReference type="AlphaFoldDB" id="A0A2V1DR73"/>